<dbReference type="Proteomes" id="UP000775872">
    <property type="component" value="Unassembled WGS sequence"/>
</dbReference>
<evidence type="ECO:0000313" key="1">
    <source>
        <dbReference type="EMBL" id="CAH0047335.1"/>
    </source>
</evidence>
<evidence type="ECO:0008006" key="3">
    <source>
        <dbReference type="Google" id="ProtNLM"/>
    </source>
</evidence>
<name>A0A9P0EGG1_9HYPO</name>
<reference evidence="2" key="1">
    <citation type="submission" date="2019-06" db="EMBL/GenBank/DDBJ databases">
        <authorList>
            <person name="Broberg M."/>
        </authorList>
    </citation>
    <scope>NUCLEOTIDE SEQUENCE [LARGE SCALE GENOMIC DNA]</scope>
</reference>
<evidence type="ECO:0000313" key="2">
    <source>
        <dbReference type="Proteomes" id="UP000775872"/>
    </source>
</evidence>
<keyword evidence="2" id="KW-1185">Reference proteome</keyword>
<dbReference type="PANTHER" id="PTHR34846:SF11">
    <property type="entry name" value="4-CARBOXYMUCONOLACTONE DECARBOXYLASE FAMILY PROTEIN (AFU_ORTHOLOGUE AFUA_6G11590)"/>
    <property type="match status" value="1"/>
</dbReference>
<accession>A0A9P0EGG1</accession>
<comment type="caution">
    <text evidence="1">The sequence shown here is derived from an EMBL/GenBank/DDBJ whole genome shotgun (WGS) entry which is preliminary data.</text>
</comment>
<dbReference type="PANTHER" id="PTHR34846">
    <property type="entry name" value="4-CARBOXYMUCONOLACTONE DECARBOXYLASE FAMILY PROTEIN (AFU_ORTHOLOGUE AFUA_6G11590)"/>
    <property type="match status" value="1"/>
</dbReference>
<gene>
    <name evidence="1" type="ORF">CSOL1703_00017225</name>
</gene>
<dbReference type="Gene3D" id="1.20.1290.10">
    <property type="entry name" value="AhpD-like"/>
    <property type="match status" value="1"/>
</dbReference>
<reference evidence="1 2" key="2">
    <citation type="submission" date="2021-10" db="EMBL/GenBank/DDBJ databases">
        <authorList>
            <person name="Piombo E."/>
        </authorList>
    </citation>
    <scope>NUCLEOTIDE SEQUENCE [LARGE SCALE GENOMIC DNA]</scope>
</reference>
<organism evidence="1 2">
    <name type="scientific">Clonostachys solani</name>
    <dbReference type="NCBI Taxonomy" id="160281"/>
    <lineage>
        <taxon>Eukaryota</taxon>
        <taxon>Fungi</taxon>
        <taxon>Dikarya</taxon>
        <taxon>Ascomycota</taxon>
        <taxon>Pezizomycotina</taxon>
        <taxon>Sordariomycetes</taxon>
        <taxon>Hypocreomycetidae</taxon>
        <taxon>Hypocreales</taxon>
        <taxon>Bionectriaceae</taxon>
        <taxon>Clonostachys</taxon>
    </lineage>
</organism>
<dbReference type="SUPFAM" id="SSF69118">
    <property type="entry name" value="AhpD-like"/>
    <property type="match status" value="1"/>
</dbReference>
<dbReference type="EMBL" id="CABFOC020000029">
    <property type="protein sequence ID" value="CAH0047335.1"/>
    <property type="molecule type" value="Genomic_DNA"/>
</dbReference>
<sequence length="203" mass="22513">MDHSGERFPPIHPDDLNPDQREIHDGIFKILPGGNSSFKFKDDDTDALIGPLPCVLTTPVIGRAWQAGLGALSQTAKAANPPLNAECREIAILTVGARFQAAFMLYSHDYVSRTETTFTREQIKKLMVGRRPEGLDEKGNITMDVVKYLIYEPGPLPDYLYKKAVEILGKEATVALIHYAGYYCYVSCILNGADIPIPEPLEF</sequence>
<proteinExistence type="predicted"/>
<protein>
    <recommendedName>
        <fullName evidence="3">Carboxymuconolactone decarboxylase-like domain-containing protein</fullName>
    </recommendedName>
</protein>
<dbReference type="AlphaFoldDB" id="A0A9P0EGG1"/>
<dbReference type="OrthoDB" id="2567457at2759"/>
<dbReference type="InterPro" id="IPR029032">
    <property type="entry name" value="AhpD-like"/>
</dbReference>